<dbReference type="PANTHER" id="PTHR37953:SF1">
    <property type="entry name" value="UPF0127 PROTEIN MJ1496"/>
    <property type="match status" value="1"/>
</dbReference>
<dbReference type="AlphaFoldDB" id="A0A917BPG8"/>
<keyword evidence="3" id="KW-1185">Reference proteome</keyword>
<dbReference type="Proteomes" id="UP000632498">
    <property type="component" value="Unassembled WGS sequence"/>
</dbReference>
<evidence type="ECO:0008006" key="4">
    <source>
        <dbReference type="Google" id="ProtNLM"/>
    </source>
</evidence>
<evidence type="ECO:0000256" key="1">
    <source>
        <dbReference type="SAM" id="SignalP"/>
    </source>
</evidence>
<dbReference type="Pfam" id="PF02643">
    <property type="entry name" value="DUF192"/>
    <property type="match status" value="1"/>
</dbReference>
<organism evidence="2 3">
    <name type="scientific">Terasakiella brassicae</name>
    <dbReference type="NCBI Taxonomy" id="1634917"/>
    <lineage>
        <taxon>Bacteria</taxon>
        <taxon>Pseudomonadati</taxon>
        <taxon>Pseudomonadota</taxon>
        <taxon>Alphaproteobacteria</taxon>
        <taxon>Rhodospirillales</taxon>
        <taxon>Terasakiellaceae</taxon>
        <taxon>Terasakiella</taxon>
    </lineage>
</organism>
<name>A0A917BPG8_9PROT</name>
<protein>
    <recommendedName>
        <fullName evidence="4">DUF192 domain-containing protein</fullName>
    </recommendedName>
</protein>
<dbReference type="InterPro" id="IPR003795">
    <property type="entry name" value="DUF192"/>
</dbReference>
<reference evidence="2" key="2">
    <citation type="submission" date="2020-09" db="EMBL/GenBank/DDBJ databases">
        <authorList>
            <person name="Sun Q."/>
            <person name="Zhou Y."/>
        </authorList>
    </citation>
    <scope>NUCLEOTIDE SEQUENCE</scope>
    <source>
        <strain evidence="2">CGMCC 1.15254</strain>
    </source>
</reference>
<dbReference type="InterPro" id="IPR038695">
    <property type="entry name" value="Saro_0823-like_sf"/>
</dbReference>
<feature type="chain" id="PRO_5037277045" description="DUF192 domain-containing protein" evidence="1">
    <location>
        <begin position="27"/>
        <end position="149"/>
    </location>
</feature>
<dbReference type="PANTHER" id="PTHR37953">
    <property type="entry name" value="UPF0127 PROTEIN MJ1496"/>
    <property type="match status" value="1"/>
</dbReference>
<accession>A0A917BPG8</accession>
<gene>
    <name evidence="2" type="ORF">GCM10011332_01350</name>
</gene>
<sequence length="149" mass="16486">MKKCGLFLCCLLIVLSFIFLSQATQAAGSGTLKIKTQTGTVQFKVEYAITPAEKAKGLMYRTSLPQNTGMLFIYQKPTLVTMWMKNTPISLDMFFINRMGRIRYIEEKTQPNSTRQIHSGGQVSAVLELPAGSAENHGIKVGDLVILPN</sequence>
<proteinExistence type="predicted"/>
<feature type="signal peptide" evidence="1">
    <location>
        <begin position="1"/>
        <end position="26"/>
    </location>
</feature>
<keyword evidence="1" id="KW-0732">Signal</keyword>
<comment type="caution">
    <text evidence="2">The sequence shown here is derived from an EMBL/GenBank/DDBJ whole genome shotgun (WGS) entry which is preliminary data.</text>
</comment>
<dbReference type="EMBL" id="BMHV01000001">
    <property type="protein sequence ID" value="GGF51837.1"/>
    <property type="molecule type" value="Genomic_DNA"/>
</dbReference>
<evidence type="ECO:0000313" key="2">
    <source>
        <dbReference type="EMBL" id="GGF51837.1"/>
    </source>
</evidence>
<dbReference type="Gene3D" id="2.60.120.1140">
    <property type="entry name" value="Protein of unknown function DUF192"/>
    <property type="match status" value="1"/>
</dbReference>
<evidence type="ECO:0000313" key="3">
    <source>
        <dbReference type="Proteomes" id="UP000632498"/>
    </source>
</evidence>
<reference evidence="2" key="1">
    <citation type="journal article" date="2014" name="Int. J. Syst. Evol. Microbiol.">
        <title>Complete genome sequence of Corynebacterium casei LMG S-19264T (=DSM 44701T), isolated from a smear-ripened cheese.</title>
        <authorList>
            <consortium name="US DOE Joint Genome Institute (JGI-PGF)"/>
            <person name="Walter F."/>
            <person name="Albersmeier A."/>
            <person name="Kalinowski J."/>
            <person name="Ruckert C."/>
        </authorList>
    </citation>
    <scope>NUCLEOTIDE SEQUENCE</scope>
    <source>
        <strain evidence="2">CGMCC 1.15254</strain>
    </source>
</reference>